<dbReference type="SUPFAM" id="SSF53822">
    <property type="entry name" value="Periplasmic binding protein-like I"/>
    <property type="match status" value="1"/>
</dbReference>
<proteinExistence type="predicted"/>
<dbReference type="InterPro" id="IPR010982">
    <property type="entry name" value="Lambda_DNA-bd_dom_sf"/>
</dbReference>
<dbReference type="PANTHER" id="PTHR30146:SF109">
    <property type="entry name" value="HTH-TYPE TRANSCRIPTIONAL REGULATOR GALS"/>
    <property type="match status" value="1"/>
</dbReference>
<evidence type="ECO:0000313" key="6">
    <source>
        <dbReference type="Proteomes" id="UP001501079"/>
    </source>
</evidence>
<dbReference type="PANTHER" id="PTHR30146">
    <property type="entry name" value="LACI-RELATED TRANSCRIPTIONAL REPRESSOR"/>
    <property type="match status" value="1"/>
</dbReference>
<evidence type="ECO:0000256" key="3">
    <source>
        <dbReference type="ARBA" id="ARBA00023163"/>
    </source>
</evidence>
<dbReference type="Proteomes" id="UP001501079">
    <property type="component" value="Unassembled WGS sequence"/>
</dbReference>
<dbReference type="RefSeq" id="WP_344753704.1">
    <property type="nucleotide sequence ID" value="NZ_BAABBW010000003.1"/>
</dbReference>
<evidence type="ECO:0000256" key="1">
    <source>
        <dbReference type="ARBA" id="ARBA00023015"/>
    </source>
</evidence>
<dbReference type="SUPFAM" id="SSF47413">
    <property type="entry name" value="lambda repressor-like DNA-binding domains"/>
    <property type="match status" value="1"/>
</dbReference>
<dbReference type="CDD" id="cd01392">
    <property type="entry name" value="HTH_LacI"/>
    <property type="match status" value="1"/>
</dbReference>
<keyword evidence="1" id="KW-0805">Transcription regulation</keyword>
<dbReference type="CDD" id="cd06267">
    <property type="entry name" value="PBP1_LacI_sugar_binding-like"/>
    <property type="match status" value="1"/>
</dbReference>
<comment type="caution">
    <text evidence="5">The sequence shown here is derived from an EMBL/GenBank/DDBJ whole genome shotgun (WGS) entry which is preliminary data.</text>
</comment>
<dbReference type="EMBL" id="BAABBW010000003">
    <property type="protein sequence ID" value="GAA4174617.1"/>
    <property type="molecule type" value="Genomic_DNA"/>
</dbReference>
<keyword evidence="6" id="KW-1185">Reference proteome</keyword>
<dbReference type="SMART" id="SM00354">
    <property type="entry name" value="HTH_LACI"/>
    <property type="match status" value="1"/>
</dbReference>
<dbReference type="Gene3D" id="1.10.260.40">
    <property type="entry name" value="lambda repressor-like DNA-binding domains"/>
    <property type="match status" value="1"/>
</dbReference>
<sequence>MTKPTLNEVAAVAGVSLASASRALSGGLASQRMIAKVRAAAREIGYYPDATARALRTGGARRVTFAVDDIGNPNYVSMLRAIEASFGPEGPFVSVASTGALGHTAEALKQATAVMADGLIISPIRTGDRLRRAIESSPIPVVVIGSLGVKGIVDSVHVDSSRGVGMAVEHIHDLGRRNIAFVNGPLDTNPGSSREQGFFRAVRHLGIDPASYRQVVAEDFTVAAGAAAARELFVRWAAKAPSRRIDAVVAANDLIAIGVIRAALDHGIRVPEDVAVTGVDDTEIAAAYNPSLTSVSLFAAQRGALAAELLLKRFAQPSREVQVIEVEPELIVRRSTVTRQQKEGAR</sequence>
<dbReference type="GO" id="GO:0003677">
    <property type="term" value="F:DNA binding"/>
    <property type="evidence" value="ECO:0007669"/>
    <property type="project" value="UniProtKB-KW"/>
</dbReference>
<keyword evidence="2 5" id="KW-0238">DNA-binding</keyword>
<dbReference type="Pfam" id="PF13377">
    <property type="entry name" value="Peripla_BP_3"/>
    <property type="match status" value="1"/>
</dbReference>
<reference evidence="6" key="1">
    <citation type="journal article" date="2019" name="Int. J. Syst. Evol. Microbiol.">
        <title>The Global Catalogue of Microorganisms (GCM) 10K type strain sequencing project: providing services to taxonomists for standard genome sequencing and annotation.</title>
        <authorList>
            <consortium name="The Broad Institute Genomics Platform"/>
            <consortium name="The Broad Institute Genome Sequencing Center for Infectious Disease"/>
            <person name="Wu L."/>
            <person name="Ma J."/>
        </authorList>
    </citation>
    <scope>NUCLEOTIDE SEQUENCE [LARGE SCALE GENOMIC DNA]</scope>
    <source>
        <strain evidence="6">JCM 17591</strain>
    </source>
</reference>
<dbReference type="Gene3D" id="3.40.50.2300">
    <property type="match status" value="2"/>
</dbReference>
<name>A0ABP8A0A4_9MICO</name>
<accession>A0ABP8A0A4</accession>
<protein>
    <submittedName>
        <fullName evidence="5">LacI family DNA-binding transcriptional regulator</fullName>
    </submittedName>
</protein>
<feature type="domain" description="HTH lacI-type" evidence="4">
    <location>
        <begin position="4"/>
        <end position="57"/>
    </location>
</feature>
<gene>
    <name evidence="5" type="ORF">GCM10022287_18790</name>
</gene>
<evidence type="ECO:0000256" key="2">
    <source>
        <dbReference type="ARBA" id="ARBA00023125"/>
    </source>
</evidence>
<keyword evidence="3" id="KW-0804">Transcription</keyword>
<dbReference type="InterPro" id="IPR000843">
    <property type="entry name" value="HTH_LacI"/>
</dbReference>
<dbReference type="PROSITE" id="PS50932">
    <property type="entry name" value="HTH_LACI_2"/>
    <property type="match status" value="1"/>
</dbReference>
<dbReference type="Pfam" id="PF00356">
    <property type="entry name" value="LacI"/>
    <property type="match status" value="1"/>
</dbReference>
<evidence type="ECO:0000313" key="5">
    <source>
        <dbReference type="EMBL" id="GAA4174617.1"/>
    </source>
</evidence>
<organism evidence="5 6">
    <name type="scientific">Gryllotalpicola koreensis</name>
    <dbReference type="NCBI Taxonomy" id="993086"/>
    <lineage>
        <taxon>Bacteria</taxon>
        <taxon>Bacillati</taxon>
        <taxon>Actinomycetota</taxon>
        <taxon>Actinomycetes</taxon>
        <taxon>Micrococcales</taxon>
        <taxon>Microbacteriaceae</taxon>
        <taxon>Gryllotalpicola</taxon>
    </lineage>
</organism>
<evidence type="ECO:0000259" key="4">
    <source>
        <dbReference type="PROSITE" id="PS50932"/>
    </source>
</evidence>
<dbReference type="InterPro" id="IPR046335">
    <property type="entry name" value="LacI/GalR-like_sensor"/>
</dbReference>
<dbReference type="InterPro" id="IPR028082">
    <property type="entry name" value="Peripla_BP_I"/>
</dbReference>